<gene>
    <name evidence="1" type="ORF">DXG03_007694</name>
</gene>
<dbReference type="AlphaFoldDB" id="A0A9P7G0D7"/>
<evidence type="ECO:0000313" key="1">
    <source>
        <dbReference type="EMBL" id="KAG5640641.1"/>
    </source>
</evidence>
<proteinExistence type="predicted"/>
<reference evidence="1" key="1">
    <citation type="submission" date="2020-07" db="EMBL/GenBank/DDBJ databases">
        <authorList>
            <person name="Nieuwenhuis M."/>
            <person name="Van De Peppel L.J.J."/>
        </authorList>
    </citation>
    <scope>NUCLEOTIDE SEQUENCE</scope>
    <source>
        <strain evidence="1">AP01</strain>
        <tissue evidence="1">Mycelium</tissue>
    </source>
</reference>
<reference evidence="1" key="2">
    <citation type="submission" date="2021-10" db="EMBL/GenBank/DDBJ databases">
        <title>Phylogenomics reveals ancestral predisposition of the termite-cultivated fungus Termitomyces towards a domesticated lifestyle.</title>
        <authorList>
            <person name="Auxier B."/>
            <person name="Grum-Grzhimaylo A."/>
            <person name="Cardenas M.E."/>
            <person name="Lodge J.D."/>
            <person name="Laessoe T."/>
            <person name="Pedersen O."/>
            <person name="Smith M.E."/>
            <person name="Kuyper T.W."/>
            <person name="Franco-Molano E.A."/>
            <person name="Baroni T.J."/>
            <person name="Aanen D.K."/>
        </authorList>
    </citation>
    <scope>NUCLEOTIDE SEQUENCE</scope>
    <source>
        <strain evidence="1">AP01</strain>
        <tissue evidence="1">Mycelium</tissue>
    </source>
</reference>
<keyword evidence="2" id="KW-1185">Reference proteome</keyword>
<comment type="caution">
    <text evidence="1">The sequence shown here is derived from an EMBL/GenBank/DDBJ whole genome shotgun (WGS) entry which is preliminary data.</text>
</comment>
<dbReference type="Proteomes" id="UP000775547">
    <property type="component" value="Unassembled WGS sequence"/>
</dbReference>
<dbReference type="EMBL" id="JABCKV010000590">
    <property type="protein sequence ID" value="KAG5640641.1"/>
    <property type="molecule type" value="Genomic_DNA"/>
</dbReference>
<protein>
    <submittedName>
        <fullName evidence="1">Uncharacterized protein</fullName>
    </submittedName>
</protein>
<sequence>MCRAVINVLKHHFSQCSQIVFDVIRSSSLPSISTDFYGDAPSLCSLRLKCRVDDGVAAGSRKKAVAPAAPFTSSNVYELDIDGRNFAYACLDLQSWRISLSKICHPIRISLSHLTPSRKKDLRFTQWDLSAILSRIPGLTALTLHDVEFGRTDYREGDGDDLSFIRVSQLVLSHMNAISLERVLFAFELFDLKRMEVNRCEFSHAIDSLAPAADEITFKDIVNPVCIAGFLLDWQGTVLNFERCPELDDQDLLELADEPRGHIFFDLKECPNISVAGVRRMVESMNDVALQEALHMGQYAVMSVSASNQNTAPPPSCQDLEWLFDHVEHFSWSGCGQIPMDWSRD</sequence>
<name>A0A9P7G0D7_9AGAR</name>
<dbReference type="OrthoDB" id="3048627at2759"/>
<organism evidence="1 2">
    <name type="scientific">Asterophora parasitica</name>
    <dbReference type="NCBI Taxonomy" id="117018"/>
    <lineage>
        <taxon>Eukaryota</taxon>
        <taxon>Fungi</taxon>
        <taxon>Dikarya</taxon>
        <taxon>Basidiomycota</taxon>
        <taxon>Agaricomycotina</taxon>
        <taxon>Agaricomycetes</taxon>
        <taxon>Agaricomycetidae</taxon>
        <taxon>Agaricales</taxon>
        <taxon>Tricholomatineae</taxon>
        <taxon>Lyophyllaceae</taxon>
        <taxon>Asterophora</taxon>
    </lineage>
</organism>
<evidence type="ECO:0000313" key="2">
    <source>
        <dbReference type="Proteomes" id="UP000775547"/>
    </source>
</evidence>
<accession>A0A9P7G0D7</accession>